<protein>
    <submittedName>
        <fullName evidence="1">Uncharacterized protein</fullName>
    </submittedName>
</protein>
<gene>
    <name evidence="1" type="ORF">CUESP1_2988</name>
</gene>
<evidence type="ECO:0000313" key="1">
    <source>
        <dbReference type="EMBL" id="SHD78316.1"/>
    </source>
</evidence>
<reference evidence="1 2" key="1">
    <citation type="submission" date="2016-11" db="EMBL/GenBank/DDBJ databases">
        <authorList>
            <person name="Manzoor S."/>
        </authorList>
    </citation>
    <scope>NUCLEOTIDE SEQUENCE [LARGE SCALE GENOMIC DNA]</scope>
    <source>
        <strain evidence="1">Clostridium ultunense strain Esp</strain>
    </source>
</reference>
<dbReference type="Proteomes" id="UP000245423">
    <property type="component" value="Chromosome 1"/>
</dbReference>
<proteinExistence type="predicted"/>
<keyword evidence="2" id="KW-1185">Reference proteome</keyword>
<sequence>MQNGISENIDNSELISYTNVKYVKDTLKDITIQLYIEGGELRSLSVQLLSHKNSGIEMKI</sequence>
<dbReference type="AlphaFoldDB" id="A0A1M4PS99"/>
<organism evidence="1 2">
    <name type="scientific">[Clostridium] ultunense Esp</name>
    <dbReference type="NCBI Taxonomy" id="1288971"/>
    <lineage>
        <taxon>Bacteria</taxon>
        <taxon>Bacillati</taxon>
        <taxon>Bacillota</taxon>
        <taxon>Tissierellia</taxon>
        <taxon>Tissierellales</taxon>
        <taxon>Tepidimicrobiaceae</taxon>
        <taxon>Schnuerera</taxon>
    </lineage>
</organism>
<accession>A0A1M4PS99</accession>
<name>A0A1M4PS99_9FIRM</name>
<evidence type="ECO:0000313" key="2">
    <source>
        <dbReference type="Proteomes" id="UP000245423"/>
    </source>
</evidence>
<dbReference type="EMBL" id="LT669839">
    <property type="protein sequence ID" value="SHD78316.1"/>
    <property type="molecule type" value="Genomic_DNA"/>
</dbReference>